<organism evidence="1 2">
    <name type="scientific">Dendrobium nobile</name>
    <name type="common">Orchid</name>
    <dbReference type="NCBI Taxonomy" id="94219"/>
    <lineage>
        <taxon>Eukaryota</taxon>
        <taxon>Viridiplantae</taxon>
        <taxon>Streptophyta</taxon>
        <taxon>Embryophyta</taxon>
        <taxon>Tracheophyta</taxon>
        <taxon>Spermatophyta</taxon>
        <taxon>Magnoliopsida</taxon>
        <taxon>Liliopsida</taxon>
        <taxon>Asparagales</taxon>
        <taxon>Orchidaceae</taxon>
        <taxon>Epidendroideae</taxon>
        <taxon>Malaxideae</taxon>
        <taxon>Dendrobiinae</taxon>
        <taxon>Dendrobium</taxon>
    </lineage>
</organism>
<accession>A0A8T3BHB2</accession>
<protein>
    <submittedName>
        <fullName evidence="1">Uncharacterized protein</fullName>
    </submittedName>
</protein>
<comment type="caution">
    <text evidence="1">The sequence shown here is derived from an EMBL/GenBank/DDBJ whole genome shotgun (WGS) entry which is preliminary data.</text>
</comment>
<keyword evidence="2" id="KW-1185">Reference proteome</keyword>
<reference evidence="1" key="1">
    <citation type="journal article" date="2022" name="Front. Genet.">
        <title>Chromosome-Scale Assembly of the Dendrobium nobile Genome Provides Insights Into the Molecular Mechanism of the Biosynthesis of the Medicinal Active Ingredient of Dendrobium.</title>
        <authorList>
            <person name="Xu Q."/>
            <person name="Niu S.-C."/>
            <person name="Li K.-L."/>
            <person name="Zheng P.-J."/>
            <person name="Zhang X.-J."/>
            <person name="Jia Y."/>
            <person name="Liu Y."/>
            <person name="Niu Y.-X."/>
            <person name="Yu L.-H."/>
            <person name="Chen D.-F."/>
            <person name="Zhang G.-Q."/>
        </authorList>
    </citation>
    <scope>NUCLEOTIDE SEQUENCE</scope>
    <source>
        <tissue evidence="1">Leaf</tissue>
    </source>
</reference>
<dbReference type="SMR" id="A0A8T3BHB2"/>
<dbReference type="EMBL" id="JAGYWB010000009">
    <property type="protein sequence ID" value="KAI0510468.1"/>
    <property type="molecule type" value="Genomic_DNA"/>
</dbReference>
<proteinExistence type="predicted"/>
<dbReference type="OrthoDB" id="1845870at2759"/>
<name>A0A8T3BHB2_DENNO</name>
<evidence type="ECO:0000313" key="2">
    <source>
        <dbReference type="Proteomes" id="UP000829196"/>
    </source>
</evidence>
<evidence type="ECO:0000313" key="1">
    <source>
        <dbReference type="EMBL" id="KAI0510468.1"/>
    </source>
</evidence>
<dbReference type="AlphaFoldDB" id="A0A8T3BHB2"/>
<dbReference type="Proteomes" id="UP000829196">
    <property type="component" value="Unassembled WGS sequence"/>
</dbReference>
<gene>
    <name evidence="1" type="ORF">KFK09_011070</name>
</gene>
<sequence>MKPPTLLSLTIDSALLHIAHIKDLSAVPDFILVELFLVIVYDSPSSSSLLHLLLVIARITHLSLGLAPFPLLCMKPGFNGPALLSLESEYM</sequence>